<feature type="compositionally biased region" description="Polar residues" evidence="4">
    <location>
        <begin position="23"/>
        <end position="36"/>
    </location>
</feature>
<organism evidence="7 8">
    <name type="scientific">Uncinula necator</name>
    <name type="common">Grape powdery mildew</name>
    <dbReference type="NCBI Taxonomy" id="52586"/>
    <lineage>
        <taxon>Eukaryota</taxon>
        <taxon>Fungi</taxon>
        <taxon>Dikarya</taxon>
        <taxon>Ascomycota</taxon>
        <taxon>Pezizomycotina</taxon>
        <taxon>Leotiomycetes</taxon>
        <taxon>Erysiphales</taxon>
        <taxon>Erysiphaceae</taxon>
        <taxon>Erysiphe</taxon>
    </lineage>
</organism>
<keyword evidence="2" id="KW-0378">Hydrolase</keyword>
<feature type="compositionally biased region" description="Acidic residues" evidence="4">
    <location>
        <begin position="703"/>
        <end position="721"/>
    </location>
</feature>
<dbReference type="Pfam" id="PF00176">
    <property type="entry name" value="SNF2-rel_dom"/>
    <property type="match status" value="1"/>
</dbReference>
<proteinExistence type="predicted"/>
<dbReference type="GO" id="GO:0006281">
    <property type="term" value="P:DNA repair"/>
    <property type="evidence" value="ECO:0007669"/>
    <property type="project" value="TreeGrafter"/>
</dbReference>
<sequence>MGVEIDEKRLEDDFIVSNIANNHHQYAHNTSPQPSLNRPPKKESSVFIKQKKRPEHHRLSAGKVVSMEQKPFTSDPLLPQPPHAYSEQPRVTASIPQNVNTSMTRCFGNLFGSLGNTKNEFQSVNSYTFESYKANNFIDLTGSTSNSQSEQNIYVDPAKAQEELKALLEGVMEDEDKQSRVRSRRKFKIPDIDDLSGEMENLNVEGKIDVTSDNEEDNEDDGTVEGINVKLLPHQIEGLEWMIGRELGTGKKGARVPKGGILADDMGLGKTLQSISLILSNKKPKDPRILAKRKLSPDVVKSTLVVAPLALIRQWESEINDKVCSSLNLKICVHHGQQRTKNFLDLKKYDVVITTYQILVSEFGSSNENTKVGCFGLNWYRVILDEAHTIKNRNAKATRACYSLQSEYRWCLTGTPMQNNLDELQSLITFLRIRPFDDLREWKDKIDRPMKNGQGNLAIKRLRHYLVIFMKRRTKEILKVEGALNPGGKPSTPGSTSSVGFKITQRKVEKVFVELSPKEREFYDRLESRTGANMKEVLSGKVSYASALVMLLRLRQACNHPKLVAGQLDNDKDALTAESSSSKPKVTKSDVDNVADMFSTIDINVRRCEVCQNTLDEQVSYATLRCSECERDLESIEKSSHSLKENKKRRKHRLQSGKVSNSDNSSQGDPVHKKEEEGEGEGSWLVTESKRSSLNLGKAGGVSDEDAEGGGEWLVSEDEDGSTSQTSTDEEESDANEIPTSNHEKKKKKNERNLVDLGSSAKIMELMKILKNEVHEHKFIVFSQFTSMLDLIEPFLLKNDFKFTRYDGKMRNDLREASLNSLRNDNSCRVLLCSLKCGSLGLNLTAATRVVILEPFWNPFIEEQAIDRVHRLTQKTDVIVYKITIANSVEERILTLQEKKRELAQQTIEGGKNNGISKLGMHEIMQLFRGEADHNLVSSVKDAKNSGNGSSARPIIVSGDHDKYPVRKIASQATTRGIEDAIYGRRW</sequence>
<protein>
    <submittedName>
        <fullName evidence="7">Putative dna repair protein</fullName>
    </submittedName>
</protein>
<dbReference type="GO" id="GO:0005634">
    <property type="term" value="C:nucleus"/>
    <property type="evidence" value="ECO:0007669"/>
    <property type="project" value="TreeGrafter"/>
</dbReference>
<keyword evidence="8" id="KW-1185">Reference proteome</keyword>
<dbReference type="SMART" id="SM00490">
    <property type="entry name" value="HELICc"/>
    <property type="match status" value="1"/>
</dbReference>
<dbReference type="PANTHER" id="PTHR45626:SF14">
    <property type="entry name" value="ATP-DEPENDENT DNA HELICASE (EUROFUNG)"/>
    <property type="match status" value="1"/>
</dbReference>
<feature type="compositionally biased region" description="Polar residues" evidence="4">
    <location>
        <begin position="657"/>
        <end position="668"/>
    </location>
</feature>
<dbReference type="InterPro" id="IPR027417">
    <property type="entry name" value="P-loop_NTPase"/>
</dbReference>
<dbReference type="Pfam" id="PF00271">
    <property type="entry name" value="Helicase_C"/>
    <property type="match status" value="1"/>
</dbReference>
<dbReference type="FunFam" id="3.40.50.10810:FF:000053">
    <property type="entry name" value="SNF2 family helicase/ATPase, putative"/>
    <property type="match status" value="1"/>
</dbReference>
<dbReference type="OMA" id="QSCNHPD"/>
<gene>
    <name evidence="7" type="ORF">EV44_g1432</name>
</gene>
<dbReference type="Gene3D" id="3.40.50.300">
    <property type="entry name" value="P-loop containing nucleotide triphosphate hydrolases"/>
    <property type="match status" value="2"/>
</dbReference>
<accession>A0A0B1P3Z3</accession>
<feature type="region of interest" description="Disordered" evidence="4">
    <location>
        <begin position="635"/>
        <end position="753"/>
    </location>
</feature>
<feature type="domain" description="Helicase C-terminal" evidence="6">
    <location>
        <begin position="762"/>
        <end position="909"/>
    </location>
</feature>
<evidence type="ECO:0000259" key="6">
    <source>
        <dbReference type="PROSITE" id="PS51194"/>
    </source>
</evidence>
<comment type="caution">
    <text evidence="7">The sequence shown here is derived from an EMBL/GenBank/DDBJ whole genome shotgun (WGS) entry which is preliminary data.</text>
</comment>
<evidence type="ECO:0000256" key="1">
    <source>
        <dbReference type="ARBA" id="ARBA00022741"/>
    </source>
</evidence>
<dbReference type="Gene3D" id="3.40.50.10810">
    <property type="entry name" value="Tandem AAA-ATPase domain"/>
    <property type="match status" value="1"/>
</dbReference>
<name>A0A0B1P3Z3_UNCNE</name>
<dbReference type="InterPro" id="IPR049730">
    <property type="entry name" value="SNF2/RAD54-like_C"/>
</dbReference>
<feature type="compositionally biased region" description="Basic and acidic residues" evidence="4">
    <location>
        <begin position="635"/>
        <end position="645"/>
    </location>
</feature>
<evidence type="ECO:0000313" key="7">
    <source>
        <dbReference type="EMBL" id="KHJ31651.1"/>
    </source>
</evidence>
<evidence type="ECO:0000259" key="5">
    <source>
        <dbReference type="PROSITE" id="PS51192"/>
    </source>
</evidence>
<dbReference type="GO" id="GO:0016787">
    <property type="term" value="F:hydrolase activity"/>
    <property type="evidence" value="ECO:0007669"/>
    <property type="project" value="UniProtKB-KW"/>
</dbReference>
<feature type="domain" description="Helicase ATP-binding" evidence="5">
    <location>
        <begin position="251"/>
        <end position="434"/>
    </location>
</feature>
<dbReference type="PANTHER" id="PTHR45626">
    <property type="entry name" value="TRANSCRIPTION TERMINATION FACTOR 2-RELATED"/>
    <property type="match status" value="1"/>
</dbReference>
<feature type="compositionally biased region" description="Basic residues" evidence="4">
    <location>
        <begin position="646"/>
        <end position="655"/>
    </location>
</feature>
<evidence type="ECO:0000256" key="3">
    <source>
        <dbReference type="ARBA" id="ARBA00022840"/>
    </source>
</evidence>
<dbReference type="HOGENOM" id="CLU_000315_2_8_1"/>
<dbReference type="InterPro" id="IPR000330">
    <property type="entry name" value="SNF2_N"/>
</dbReference>
<keyword evidence="3" id="KW-0067">ATP-binding</keyword>
<evidence type="ECO:0000256" key="2">
    <source>
        <dbReference type="ARBA" id="ARBA00022801"/>
    </source>
</evidence>
<dbReference type="Proteomes" id="UP000030854">
    <property type="component" value="Unassembled WGS sequence"/>
</dbReference>
<dbReference type="AlphaFoldDB" id="A0A0B1P3Z3"/>
<dbReference type="InterPro" id="IPR050628">
    <property type="entry name" value="SNF2_RAD54_helicase_TF"/>
</dbReference>
<dbReference type="GO" id="GO:0008094">
    <property type="term" value="F:ATP-dependent activity, acting on DNA"/>
    <property type="evidence" value="ECO:0007669"/>
    <property type="project" value="TreeGrafter"/>
</dbReference>
<evidence type="ECO:0000256" key="4">
    <source>
        <dbReference type="SAM" id="MobiDB-lite"/>
    </source>
</evidence>
<dbReference type="CDD" id="cd18008">
    <property type="entry name" value="DEXDc_SHPRH-like"/>
    <property type="match status" value="1"/>
</dbReference>
<dbReference type="PROSITE" id="PS51192">
    <property type="entry name" value="HELICASE_ATP_BIND_1"/>
    <property type="match status" value="1"/>
</dbReference>
<keyword evidence="1" id="KW-0547">Nucleotide-binding</keyword>
<dbReference type="EMBL" id="JNVN01002695">
    <property type="protein sequence ID" value="KHJ31651.1"/>
    <property type="molecule type" value="Genomic_DNA"/>
</dbReference>
<evidence type="ECO:0000313" key="8">
    <source>
        <dbReference type="Proteomes" id="UP000030854"/>
    </source>
</evidence>
<dbReference type="PROSITE" id="PS51194">
    <property type="entry name" value="HELICASE_CTER"/>
    <property type="match status" value="1"/>
</dbReference>
<dbReference type="SMART" id="SM00487">
    <property type="entry name" value="DEXDc"/>
    <property type="match status" value="1"/>
</dbReference>
<feature type="compositionally biased region" description="Basic residues" evidence="4">
    <location>
        <begin position="49"/>
        <end position="60"/>
    </location>
</feature>
<feature type="region of interest" description="Disordered" evidence="4">
    <location>
        <begin position="23"/>
        <end position="88"/>
    </location>
</feature>
<dbReference type="GO" id="GO:0005524">
    <property type="term" value="F:ATP binding"/>
    <property type="evidence" value="ECO:0007669"/>
    <property type="project" value="UniProtKB-KW"/>
</dbReference>
<reference evidence="7 8" key="1">
    <citation type="journal article" date="2014" name="BMC Genomics">
        <title>Adaptive genomic structural variation in the grape powdery mildew pathogen, Erysiphe necator.</title>
        <authorList>
            <person name="Jones L."/>
            <person name="Riaz S."/>
            <person name="Morales-Cruz A."/>
            <person name="Amrine K.C."/>
            <person name="McGuire B."/>
            <person name="Gubler W.D."/>
            <person name="Walker M.A."/>
            <person name="Cantu D."/>
        </authorList>
    </citation>
    <scope>NUCLEOTIDE SEQUENCE [LARGE SCALE GENOMIC DNA]</scope>
    <source>
        <strain evidence="8">c</strain>
    </source>
</reference>
<dbReference type="InterPro" id="IPR038718">
    <property type="entry name" value="SNF2-like_sf"/>
</dbReference>
<dbReference type="SUPFAM" id="SSF52540">
    <property type="entry name" value="P-loop containing nucleoside triphosphate hydrolases"/>
    <property type="match status" value="2"/>
</dbReference>
<dbReference type="STRING" id="52586.A0A0B1P3Z3"/>
<dbReference type="InterPro" id="IPR001650">
    <property type="entry name" value="Helicase_C-like"/>
</dbReference>
<dbReference type="CDD" id="cd18793">
    <property type="entry name" value="SF2_C_SNF"/>
    <property type="match status" value="1"/>
</dbReference>
<dbReference type="InterPro" id="IPR014001">
    <property type="entry name" value="Helicase_ATP-bd"/>
</dbReference>